<dbReference type="InterPro" id="IPR041664">
    <property type="entry name" value="AAA_16"/>
</dbReference>
<dbReference type="SMART" id="SM00421">
    <property type="entry name" value="HTH_LUXR"/>
    <property type="match status" value="1"/>
</dbReference>
<evidence type="ECO:0000313" key="4">
    <source>
        <dbReference type="EMBL" id="WQB72072.1"/>
    </source>
</evidence>
<dbReference type="InterPro" id="IPR016032">
    <property type="entry name" value="Sig_transdc_resp-reg_C-effctor"/>
</dbReference>
<sequence length="901" mass="94822">MGRAEESERLRTLLSGVRNEAGGALFITGEPGIGKTSLVDAALHEHTQSLRVLSIQGVEVEAGIAFGALQRLGGPLVAFVDDIPETQRAALRIAAGLDEGPPPQPPLVGLGFLSLLARAGADRPTLCVVDDAHHLDAESLLVLGFVARRISAERVGLVVAARADESVEGALAGVPRIELGGLDTEAGSALLRRGVEGELDPTVAADYVHVTAGNPLALRELATELSAAQLTATAIAHSPVPIGGRLEMIYTERMSELPAHSRDWLLVAAAESSGDPAAVEAAAAVLGIPADASDAAEGIDFVSVRDTVRFRHPLIRSAVYGAATDAARRRVHRALAEDARDRGQLDVAAHHAAAAVHGPDAEVAAELVAAADAAGARGGMLSRAHLLARAAELSPDAAEASERSVAAAEAALSAGAARLALHLLPKGDDHELDDVARARKLIVEAMSGMFLSEPEGLRAGMAKLLAAADLAGETAPQLRRQALLLALNSATVTEGRAVGATVREVGERMRAASGGDDVTAVVMRAASAFILDDYVTAAPALRRAVESLQEETGAGLTSLAFFVTVPCVALWDWDAAAELLRRSADIGRTIGALREVDACLWTLSAVELSRVNPQAASDYLEQSAELRRALGVGDEQAVNAAMLAWQGTPSVVVEQINHAIHEAGWGGISRMGAAAIAINELATGAYESAFERLTPLVRHPFLQSSHHHYPEYVEAAVRSGNRAAAQWALERIEAYAEASGSAVARALFLRSLALLSDDADAEHSFTEAIGMFPPSHRGDAARTRLLYGEWLRRVRRRSDARAQLEQALRDFEAVGATTFAERARRELLAAGGSAPTGSARVDPLSSQERQVALLAARGATNAEIAAAMFISPNTVDYHLRKVFRKLEISSRRQLADRFAGE</sequence>
<dbReference type="SUPFAM" id="SSF46894">
    <property type="entry name" value="C-terminal effector domain of the bipartite response regulators"/>
    <property type="match status" value="1"/>
</dbReference>
<dbReference type="EMBL" id="CP139779">
    <property type="protein sequence ID" value="WQB72072.1"/>
    <property type="molecule type" value="Genomic_DNA"/>
</dbReference>
<evidence type="ECO:0000256" key="1">
    <source>
        <dbReference type="ARBA" id="ARBA00022741"/>
    </source>
</evidence>
<organism evidence="4 5">
    <name type="scientific">Microbacterium invictum</name>
    <dbReference type="NCBI Taxonomy" id="515415"/>
    <lineage>
        <taxon>Bacteria</taxon>
        <taxon>Bacillati</taxon>
        <taxon>Actinomycetota</taxon>
        <taxon>Actinomycetes</taxon>
        <taxon>Micrococcales</taxon>
        <taxon>Microbacteriaceae</taxon>
        <taxon>Microbacterium</taxon>
    </lineage>
</organism>
<dbReference type="PANTHER" id="PTHR16305">
    <property type="entry name" value="TESTICULAR SOLUBLE ADENYLYL CYCLASE"/>
    <property type="match status" value="1"/>
</dbReference>
<dbReference type="Pfam" id="PF13191">
    <property type="entry name" value="AAA_16"/>
    <property type="match status" value="1"/>
</dbReference>
<dbReference type="InterPro" id="IPR027417">
    <property type="entry name" value="P-loop_NTPase"/>
</dbReference>
<dbReference type="Proteomes" id="UP001324533">
    <property type="component" value="Chromosome"/>
</dbReference>
<feature type="domain" description="HTH luxR-type" evidence="3">
    <location>
        <begin position="837"/>
        <end position="901"/>
    </location>
</feature>
<dbReference type="PROSITE" id="PS50043">
    <property type="entry name" value="HTH_LUXR_2"/>
    <property type="match status" value="1"/>
</dbReference>
<name>A0ABZ0VEQ4_9MICO</name>
<gene>
    <name evidence="4" type="ORF">T9R20_13205</name>
</gene>
<evidence type="ECO:0000259" key="3">
    <source>
        <dbReference type="PROSITE" id="PS50043"/>
    </source>
</evidence>
<dbReference type="InterPro" id="IPR036388">
    <property type="entry name" value="WH-like_DNA-bd_sf"/>
</dbReference>
<proteinExistence type="predicted"/>
<evidence type="ECO:0000313" key="5">
    <source>
        <dbReference type="Proteomes" id="UP001324533"/>
    </source>
</evidence>
<accession>A0ABZ0VEQ4</accession>
<reference evidence="4 5" key="1">
    <citation type="submission" date="2023-06" db="EMBL/GenBank/DDBJ databases">
        <title>Rock-solubilizing bacteria, Microbacterium invictum, promotes re-establishment of vegetation in rocky wasteland by accelerating rock bio-weathering and reshaping soil bacterial community.</title>
        <authorList>
            <person name="Liu C."/>
        </authorList>
    </citation>
    <scope>NUCLEOTIDE SEQUENCE [LARGE SCALE GENOMIC DNA]</scope>
    <source>
        <strain evidence="4 5">X-18</strain>
    </source>
</reference>
<dbReference type="InterPro" id="IPR000792">
    <property type="entry name" value="Tscrpt_reg_LuxR_C"/>
</dbReference>
<keyword evidence="1" id="KW-0547">Nucleotide-binding</keyword>
<dbReference type="RefSeq" id="WP_322412182.1">
    <property type="nucleotide sequence ID" value="NZ_CP139779.1"/>
</dbReference>
<keyword evidence="5" id="KW-1185">Reference proteome</keyword>
<dbReference type="CDD" id="cd06170">
    <property type="entry name" value="LuxR_C_like"/>
    <property type="match status" value="1"/>
</dbReference>
<dbReference type="Pfam" id="PF00196">
    <property type="entry name" value="GerE"/>
    <property type="match status" value="1"/>
</dbReference>
<protein>
    <submittedName>
        <fullName evidence="4">LuxR C-terminal-related transcriptional regulator</fullName>
    </submittedName>
</protein>
<dbReference type="PRINTS" id="PR00038">
    <property type="entry name" value="HTHLUXR"/>
</dbReference>
<keyword evidence="2" id="KW-0067">ATP-binding</keyword>
<dbReference type="Gene3D" id="3.40.50.300">
    <property type="entry name" value="P-loop containing nucleotide triphosphate hydrolases"/>
    <property type="match status" value="1"/>
</dbReference>
<evidence type="ECO:0000256" key="2">
    <source>
        <dbReference type="ARBA" id="ARBA00022840"/>
    </source>
</evidence>
<dbReference type="SUPFAM" id="SSF52540">
    <property type="entry name" value="P-loop containing nucleoside triphosphate hydrolases"/>
    <property type="match status" value="1"/>
</dbReference>
<dbReference type="Gene3D" id="1.10.10.10">
    <property type="entry name" value="Winged helix-like DNA-binding domain superfamily/Winged helix DNA-binding domain"/>
    <property type="match status" value="1"/>
</dbReference>
<dbReference type="PANTHER" id="PTHR16305:SF35">
    <property type="entry name" value="TRANSCRIPTIONAL ACTIVATOR DOMAIN"/>
    <property type="match status" value="1"/>
</dbReference>